<evidence type="ECO:0000313" key="2">
    <source>
        <dbReference type="EMBL" id="BAE23541.1"/>
    </source>
</evidence>
<reference evidence="2" key="6">
    <citation type="submission" date="2004-03" db="EMBL/GenBank/DDBJ databases">
        <authorList>
            <person name="Arakawa T."/>
            <person name="Carninci P."/>
            <person name="Fukuda S."/>
            <person name="Hashizume W."/>
            <person name="Hayashida K."/>
            <person name="Hori F."/>
            <person name="Iida J."/>
            <person name="Imamura K."/>
            <person name="Imotani K."/>
            <person name="Itoh M."/>
            <person name="Kanagawa S."/>
            <person name="Kawai J."/>
            <person name="Kojima M."/>
            <person name="Konno H."/>
            <person name="Murata M."/>
            <person name="Nakamura M."/>
            <person name="Ninomiya N."/>
            <person name="Nishiyori H."/>
            <person name="Nomura K."/>
            <person name="Ohno M."/>
            <person name="Sakazume N."/>
            <person name="Sano H."/>
            <person name="Sasaki D."/>
            <person name="Shibata K."/>
            <person name="Shiraki T."/>
            <person name="Tagami M."/>
            <person name="Tagami Y."/>
            <person name="Waki K."/>
            <person name="Watahiki A."/>
            <person name="Muramatsu M."/>
            <person name="Hayashizaki Y."/>
        </authorList>
    </citation>
    <scope>NUCLEOTIDE SEQUENCE</scope>
    <source>
        <strain evidence="2">C57BL/6J</strain>
        <tissue evidence="2">Thymus</tissue>
    </source>
</reference>
<sequence>MDIAVLARDCDCGSGGFIWPRAKSFGIIGLLFTWEGDCVSMCVTHSFLLGLFLVTCLGAQGSVFLFLTYVPLWKLKSFQNA</sequence>
<keyword evidence="1" id="KW-0472">Membrane</keyword>
<gene>
    <name evidence="3" type="primary">Gm20262</name>
</gene>
<evidence type="ECO:0000313" key="3">
    <source>
        <dbReference type="MGI" id="MGI:5012447"/>
    </source>
</evidence>
<dbReference type="MGI" id="MGI:5012447">
    <property type="gene designation" value="Gm20262"/>
</dbReference>
<proteinExistence type="evidence at transcript level"/>
<feature type="transmembrane region" description="Helical" evidence="1">
    <location>
        <begin position="47"/>
        <end position="70"/>
    </location>
</feature>
<reference evidence="2" key="7">
    <citation type="journal article" date="2005" name="Science">
        <title>The Transcriptional Landscape of the Mammalian Genome.</title>
        <authorList>
            <consortium name="The FANTOM Consortium"/>
            <consortium name="Riken Genome Exploration Research Group and Genome Science Group (Genome Network Project Core Group)"/>
        </authorList>
    </citation>
    <scope>NUCLEOTIDE SEQUENCE</scope>
    <source>
        <strain evidence="2">C57BL/6J</strain>
        <tissue evidence="2">Thymus</tissue>
    </source>
</reference>
<reference evidence="2" key="1">
    <citation type="journal article" date="1999" name="Methods Enzymol.">
        <title>High-efficiency full-length cDNA cloning.</title>
        <authorList>
            <person name="Carninci P."/>
            <person name="Hayashizaki Y."/>
        </authorList>
    </citation>
    <scope>NUCLEOTIDE SEQUENCE</scope>
    <source>
        <strain evidence="2">C57BL/6J</strain>
        <tissue evidence="2">Thymus</tissue>
    </source>
</reference>
<reference evidence="2" key="8">
    <citation type="journal article" date="2005" name="Science">
        <title>Antisense Transcription in the Mammalian Transcriptome.</title>
        <authorList>
            <consortium name="RIKEN Genome Exploration Research Group and Genome Science Group (Genome Network Project Core Group) and the FANTOM Consortium"/>
        </authorList>
    </citation>
    <scope>NUCLEOTIDE SEQUENCE</scope>
    <source>
        <strain evidence="2">C57BL/6J</strain>
        <tissue evidence="2">Thymus</tissue>
    </source>
</reference>
<keyword evidence="1" id="KW-1133">Transmembrane helix</keyword>
<organism evidence="2">
    <name type="scientific">Mus musculus</name>
    <name type="common">Mouse</name>
    <dbReference type="NCBI Taxonomy" id="10090"/>
    <lineage>
        <taxon>Eukaryota</taxon>
        <taxon>Metazoa</taxon>
        <taxon>Chordata</taxon>
        <taxon>Craniata</taxon>
        <taxon>Vertebrata</taxon>
        <taxon>Euteleostomi</taxon>
        <taxon>Mammalia</taxon>
        <taxon>Eutheria</taxon>
        <taxon>Euarchontoglires</taxon>
        <taxon>Glires</taxon>
        <taxon>Rodentia</taxon>
        <taxon>Myomorpha</taxon>
        <taxon>Muroidea</taxon>
        <taxon>Muridae</taxon>
        <taxon>Murinae</taxon>
        <taxon>Mus</taxon>
        <taxon>Mus</taxon>
    </lineage>
</organism>
<dbReference type="AGR" id="MGI:5012447"/>
<dbReference type="EMBL" id="AK138042">
    <property type="protein sequence ID" value="BAE23541.1"/>
    <property type="molecule type" value="mRNA"/>
</dbReference>
<keyword evidence="1" id="KW-0812">Transmembrane</keyword>
<reference evidence="2" key="4">
    <citation type="journal article" date="2001" name="Nature">
        <title>Functional annotation of a full-length mouse cDNA collection.</title>
        <authorList>
            <consortium name="The RIKEN Genome Exploration Research Group Phase II Team and the FANTOM Consortium"/>
        </authorList>
    </citation>
    <scope>NUCLEOTIDE SEQUENCE</scope>
    <source>
        <strain evidence="2">C57BL/6J</strain>
        <tissue evidence="2">Thymus</tissue>
    </source>
</reference>
<evidence type="ECO:0000256" key="1">
    <source>
        <dbReference type="SAM" id="Phobius"/>
    </source>
</evidence>
<reference evidence="2" key="5">
    <citation type="journal article" date="2002" name="Nature">
        <title>Analysis of the mouse transcriptome based on functional annotation of 60,770 full-length cDNAs.</title>
        <authorList>
            <consortium name="The FANTOM Consortium and the RIKEN Genome Exploration Research Group Phase I and II Team"/>
        </authorList>
    </citation>
    <scope>NUCLEOTIDE SEQUENCE</scope>
    <source>
        <strain evidence="2">C57BL/6J</strain>
        <tissue evidence="2">Thymus</tissue>
    </source>
</reference>
<name>Q3UUT3_MOUSE</name>
<reference evidence="2" key="3">
    <citation type="journal article" date="2000" name="Genome Res.">
        <title>RIKEN integrated sequence analysis (RISA) system--384-format sequencing pipeline with 384 multicapillary sequencer.</title>
        <authorList>
            <person name="Shibata K."/>
            <person name="Itoh M."/>
            <person name="Aizawa K."/>
            <person name="Nagaoka S."/>
            <person name="Sasaki N."/>
            <person name="Carninci P."/>
            <person name="Konno H."/>
            <person name="Akiyama J."/>
            <person name="Nishi K."/>
            <person name="Kitsunai T."/>
            <person name="Tashiro H."/>
            <person name="Itoh M."/>
            <person name="Sumi N."/>
            <person name="Ishii Y."/>
            <person name="Nakamura S."/>
            <person name="Hazama M."/>
            <person name="Nishine T."/>
            <person name="Harada A."/>
            <person name="Yamamoto R."/>
            <person name="Matsumoto H."/>
            <person name="Sakaguchi S."/>
            <person name="Ikegami T."/>
            <person name="Kashiwagi K."/>
            <person name="Fujiwake S."/>
            <person name="Inoue K."/>
            <person name="Togawa Y."/>
            <person name="Izawa M."/>
            <person name="Ohara E."/>
            <person name="Watahiki M."/>
            <person name="Yoneda Y."/>
            <person name="Ishikawa T."/>
            <person name="Ozawa K."/>
            <person name="Tanaka T."/>
            <person name="Matsuura S."/>
            <person name="Kawai J."/>
            <person name="Okazaki Y."/>
            <person name="Muramatsu M."/>
            <person name="Inoue Y."/>
            <person name="Kira A."/>
            <person name="Hayashizaki Y."/>
        </authorList>
    </citation>
    <scope>NUCLEOTIDE SEQUENCE</scope>
    <source>
        <strain evidence="2">C57BL/6J</strain>
        <tissue evidence="2">Thymus</tissue>
    </source>
</reference>
<protein>
    <submittedName>
        <fullName evidence="2">Uncharacterized protein</fullName>
    </submittedName>
</protein>
<dbReference type="AlphaFoldDB" id="Q3UUT3"/>
<reference evidence="2" key="2">
    <citation type="journal article" date="2000" name="Genome Res.">
        <title>Normalization and subtraction of cap-trapper-selected cDNAs to prepare full-length cDNA libraries for rapid discovery of new genes.</title>
        <authorList>
            <person name="Carninci P."/>
            <person name="Shibata Y."/>
            <person name="Hayatsu N."/>
            <person name="Sugahara Y."/>
            <person name="Shibata K."/>
            <person name="Itoh M."/>
            <person name="Konno H."/>
            <person name="Okazaki Y."/>
            <person name="Muramatsu M."/>
            <person name="Hayashizaki Y."/>
        </authorList>
    </citation>
    <scope>NUCLEOTIDE SEQUENCE</scope>
    <source>
        <strain evidence="2">C57BL/6J</strain>
        <tissue evidence="2">Thymus</tissue>
    </source>
</reference>
<accession>Q3UUT3</accession>